<dbReference type="Proteomes" id="UP001291623">
    <property type="component" value="Unassembled WGS sequence"/>
</dbReference>
<organism evidence="2 3">
    <name type="scientific">Anisodus tanguticus</name>
    <dbReference type="NCBI Taxonomy" id="243964"/>
    <lineage>
        <taxon>Eukaryota</taxon>
        <taxon>Viridiplantae</taxon>
        <taxon>Streptophyta</taxon>
        <taxon>Embryophyta</taxon>
        <taxon>Tracheophyta</taxon>
        <taxon>Spermatophyta</taxon>
        <taxon>Magnoliopsida</taxon>
        <taxon>eudicotyledons</taxon>
        <taxon>Gunneridae</taxon>
        <taxon>Pentapetalae</taxon>
        <taxon>asterids</taxon>
        <taxon>lamiids</taxon>
        <taxon>Solanales</taxon>
        <taxon>Solanaceae</taxon>
        <taxon>Solanoideae</taxon>
        <taxon>Hyoscyameae</taxon>
        <taxon>Anisodus</taxon>
    </lineage>
</organism>
<accession>A0AAE1SNY8</accession>
<protein>
    <submittedName>
        <fullName evidence="2">Uncharacterized protein</fullName>
    </submittedName>
</protein>
<reference evidence="2" key="1">
    <citation type="submission" date="2023-12" db="EMBL/GenBank/DDBJ databases">
        <title>Genome assembly of Anisodus tanguticus.</title>
        <authorList>
            <person name="Wang Y.-J."/>
        </authorList>
    </citation>
    <scope>NUCLEOTIDE SEQUENCE</scope>
    <source>
        <strain evidence="2">KB-2021</strain>
        <tissue evidence="2">Leaf</tissue>
    </source>
</reference>
<feature type="region of interest" description="Disordered" evidence="1">
    <location>
        <begin position="151"/>
        <end position="182"/>
    </location>
</feature>
<evidence type="ECO:0000256" key="1">
    <source>
        <dbReference type="SAM" id="MobiDB-lite"/>
    </source>
</evidence>
<dbReference type="AlphaFoldDB" id="A0AAE1SNY8"/>
<evidence type="ECO:0000313" key="3">
    <source>
        <dbReference type="Proteomes" id="UP001291623"/>
    </source>
</evidence>
<name>A0AAE1SNY8_9SOLA</name>
<evidence type="ECO:0000313" key="2">
    <source>
        <dbReference type="EMBL" id="KAK4373175.1"/>
    </source>
</evidence>
<comment type="caution">
    <text evidence="2">The sequence shown here is derived from an EMBL/GenBank/DDBJ whole genome shotgun (WGS) entry which is preliminary data.</text>
</comment>
<keyword evidence="3" id="KW-1185">Reference proteome</keyword>
<gene>
    <name evidence="2" type="ORF">RND71_008559</name>
</gene>
<proteinExistence type="predicted"/>
<sequence length="327" mass="37770">MEMVTSTCVHERRIKWGLNKRRSENLAASLQEALIQKEMILQKCEEILSKVTRSDQFRSTRYNSKVKWLADEMNALNETSLQLQRVTDSLSLFEFPSPYNQMDLMRRRFFAMVNYDYNVINLFVVDDCELAIDVPNIRNYVVPSEPNVAAAEPNVETAEPSLGVATDCSSTEDEDKNDSGSSAYESDELYFFANQRRMNINDKLLDYKELGRCMTFKDIPEARKCLKLYSLDNKNELQELPEVMKVVLPKANHRPKVKWNRAKDEAIKRQGAWSASRRDSVMVCSICGESNHNEKACKKGKKQQKRKKAIVDYEDIDVNTLVNTQHI</sequence>
<dbReference type="EMBL" id="JAVYJV010000004">
    <property type="protein sequence ID" value="KAK4373175.1"/>
    <property type="molecule type" value="Genomic_DNA"/>
</dbReference>